<dbReference type="AlphaFoldDB" id="A0A1J4KEQ9"/>
<reference evidence="2" key="1">
    <citation type="submission" date="2016-10" db="EMBL/GenBank/DDBJ databases">
        <authorList>
            <person name="Benchimol M."/>
            <person name="Almeida L.G."/>
            <person name="Vasconcelos A.T."/>
            <person name="Perreira-Neves A."/>
            <person name="Rosa I.A."/>
            <person name="Tasca T."/>
            <person name="Bogo M.R."/>
            <person name="de Souza W."/>
        </authorList>
    </citation>
    <scope>NUCLEOTIDE SEQUENCE [LARGE SCALE GENOMIC DNA]</scope>
    <source>
        <strain evidence="2">K</strain>
    </source>
</reference>
<keyword evidence="3" id="KW-1185">Reference proteome</keyword>
<dbReference type="GeneID" id="94837740"/>
<feature type="transmembrane region" description="Helical" evidence="1">
    <location>
        <begin position="213"/>
        <end position="236"/>
    </location>
</feature>
<dbReference type="EMBL" id="MLAK01000672">
    <property type="protein sequence ID" value="OHT08244.1"/>
    <property type="molecule type" value="Genomic_DNA"/>
</dbReference>
<evidence type="ECO:0000256" key="1">
    <source>
        <dbReference type="SAM" id="Phobius"/>
    </source>
</evidence>
<keyword evidence="1" id="KW-0472">Membrane</keyword>
<dbReference type="VEuPathDB" id="TrichDB:TRFO_23236"/>
<dbReference type="Proteomes" id="UP000179807">
    <property type="component" value="Unassembled WGS sequence"/>
</dbReference>
<accession>A0A1J4KEQ9</accession>
<name>A0A1J4KEQ9_9EUKA</name>
<evidence type="ECO:0000313" key="3">
    <source>
        <dbReference type="Proteomes" id="UP000179807"/>
    </source>
</evidence>
<sequence>MMKEWITAVQFVLLGITNSIIEKAIYQQKSRGIPIYGDNLRYFNKPWFFNTVSLASMISSLLLYIILRYIQPTKYKSIKSVSIHSYLLLFLPGIFDIFQHITSSITVLFVGVSIEQMFRGGTIVITALISKVRFKRTYSGYIWCGMLIIVMSLLLVGLAAILNSKNEMNSNRVNTVSPGMTTLILFLKVLSLFGYSFKLVIEEEVVTKRNIHHILAVGLEGSWSTILSICIFMPIFHNIRGEEGRGLHEDTIDTFEMMKNNHTIIILLTSVFITFCFYNNVSMNLTGQVSAVTRLVIDCLRTFILWIIQLIIYYSFNASNKLHQFRFIGEPWKKYSYIQLLGFAMMILGILIYHKTIKLPWFKYPQPEDEFTRLLENHNEGVIEYVNEEEE</sequence>
<feature type="transmembrane region" description="Helical" evidence="1">
    <location>
        <begin position="81"/>
        <end position="101"/>
    </location>
</feature>
<dbReference type="PANTHER" id="PTHR13146">
    <property type="match status" value="1"/>
</dbReference>
<dbReference type="PANTHER" id="PTHR13146:SF3">
    <property type="entry name" value="EAMA DOMAIN-CONTAINING PROTEIN"/>
    <property type="match status" value="1"/>
</dbReference>
<gene>
    <name evidence="2" type="ORF">TRFO_23236</name>
</gene>
<comment type="caution">
    <text evidence="2">The sequence shown here is derived from an EMBL/GenBank/DDBJ whole genome shotgun (WGS) entry which is preliminary data.</text>
</comment>
<protein>
    <recommendedName>
        <fullName evidence="4">Integral membrane protein</fullName>
    </recommendedName>
</protein>
<evidence type="ECO:0000313" key="2">
    <source>
        <dbReference type="EMBL" id="OHT08244.1"/>
    </source>
</evidence>
<feature type="transmembrane region" description="Helical" evidence="1">
    <location>
        <begin position="295"/>
        <end position="316"/>
    </location>
</feature>
<evidence type="ECO:0008006" key="4">
    <source>
        <dbReference type="Google" id="ProtNLM"/>
    </source>
</evidence>
<feature type="transmembrane region" description="Helical" evidence="1">
    <location>
        <begin position="182"/>
        <end position="201"/>
    </location>
</feature>
<dbReference type="GO" id="GO:0016020">
    <property type="term" value="C:membrane"/>
    <property type="evidence" value="ECO:0007669"/>
    <property type="project" value="TreeGrafter"/>
</dbReference>
<keyword evidence="1" id="KW-1133">Transmembrane helix</keyword>
<organism evidence="2 3">
    <name type="scientific">Tritrichomonas foetus</name>
    <dbReference type="NCBI Taxonomy" id="1144522"/>
    <lineage>
        <taxon>Eukaryota</taxon>
        <taxon>Metamonada</taxon>
        <taxon>Parabasalia</taxon>
        <taxon>Tritrichomonadida</taxon>
        <taxon>Tritrichomonadidae</taxon>
        <taxon>Tritrichomonas</taxon>
    </lineage>
</organism>
<proteinExistence type="predicted"/>
<feature type="transmembrane region" description="Helical" evidence="1">
    <location>
        <begin position="336"/>
        <end position="353"/>
    </location>
</feature>
<feature type="transmembrane region" description="Helical" evidence="1">
    <location>
        <begin position="264"/>
        <end position="283"/>
    </location>
</feature>
<dbReference type="RefSeq" id="XP_068361380.1">
    <property type="nucleotide sequence ID" value="XM_068503036.1"/>
</dbReference>
<keyword evidence="1" id="KW-0812">Transmembrane</keyword>
<feature type="transmembrane region" description="Helical" evidence="1">
    <location>
        <begin position="47"/>
        <end position="69"/>
    </location>
</feature>
<feature type="transmembrane region" description="Helical" evidence="1">
    <location>
        <begin position="141"/>
        <end position="162"/>
    </location>
</feature>
<dbReference type="OrthoDB" id="29773at2759"/>